<dbReference type="CDD" id="cd22778">
    <property type="entry name" value="DPBB_CEPL-like"/>
    <property type="match status" value="1"/>
</dbReference>
<dbReference type="InterPro" id="IPR036908">
    <property type="entry name" value="RlpA-like_sf"/>
</dbReference>
<dbReference type="AlphaFoldDB" id="A0A507QNX6"/>
<dbReference type="Gene3D" id="2.40.40.10">
    <property type="entry name" value="RlpA-like domain"/>
    <property type="match status" value="1"/>
</dbReference>
<dbReference type="SUPFAM" id="SSF50685">
    <property type="entry name" value="Barwin-like endoglucanases"/>
    <property type="match status" value="1"/>
</dbReference>
<dbReference type="GO" id="GO:0005576">
    <property type="term" value="C:extracellular region"/>
    <property type="evidence" value="ECO:0007669"/>
    <property type="project" value="UniProtKB-SubCell"/>
</dbReference>
<evidence type="ECO:0000256" key="4">
    <source>
        <dbReference type="SAM" id="SignalP"/>
    </source>
</evidence>
<organism evidence="5 6">
    <name type="scientific">Monascus purpureus</name>
    <name type="common">Red mold</name>
    <name type="synonym">Monascus anka</name>
    <dbReference type="NCBI Taxonomy" id="5098"/>
    <lineage>
        <taxon>Eukaryota</taxon>
        <taxon>Fungi</taxon>
        <taxon>Dikarya</taxon>
        <taxon>Ascomycota</taxon>
        <taxon>Pezizomycotina</taxon>
        <taxon>Eurotiomycetes</taxon>
        <taxon>Eurotiomycetidae</taxon>
        <taxon>Eurotiales</taxon>
        <taxon>Aspergillaceae</taxon>
        <taxon>Monascus</taxon>
    </lineage>
</organism>
<evidence type="ECO:0000256" key="3">
    <source>
        <dbReference type="ARBA" id="ARBA00022525"/>
    </source>
</evidence>
<reference evidence="5 6" key="1">
    <citation type="submission" date="2019-06" db="EMBL/GenBank/DDBJ databases">
        <title>Wine fermentation using esterase from Monascus purpureus.</title>
        <authorList>
            <person name="Geng C."/>
            <person name="Zhang Y."/>
        </authorList>
    </citation>
    <scope>NUCLEOTIDE SEQUENCE [LARGE SCALE GENOMIC DNA]</scope>
    <source>
        <strain evidence="5">HQ1</strain>
    </source>
</reference>
<comment type="similarity">
    <text evidence="2">Belongs to the cerato-platanin family.</text>
</comment>
<keyword evidence="6" id="KW-1185">Reference proteome</keyword>
<protein>
    <recommendedName>
        <fullName evidence="7">Allergen Asp f 15</fullName>
    </recommendedName>
</protein>
<keyword evidence="4" id="KW-0732">Signal</keyword>
<evidence type="ECO:0000313" key="6">
    <source>
        <dbReference type="Proteomes" id="UP000319663"/>
    </source>
</evidence>
<gene>
    <name evidence="5" type="ORF">MPDQ_002695</name>
</gene>
<accession>A0A507QNX6</accession>
<comment type="subcellular location">
    <subcellularLocation>
        <location evidence="1">Secreted</location>
    </subcellularLocation>
</comment>
<dbReference type="Proteomes" id="UP000319663">
    <property type="component" value="Unassembled WGS sequence"/>
</dbReference>
<comment type="caution">
    <text evidence="5">The sequence shown here is derived from an EMBL/GenBank/DDBJ whole genome shotgun (WGS) entry which is preliminary data.</text>
</comment>
<proteinExistence type="inferred from homology"/>
<evidence type="ECO:0000256" key="1">
    <source>
        <dbReference type="ARBA" id="ARBA00004613"/>
    </source>
</evidence>
<keyword evidence="3" id="KW-0964">Secreted</keyword>
<feature type="signal peptide" evidence="4">
    <location>
        <begin position="1"/>
        <end position="20"/>
    </location>
</feature>
<evidence type="ECO:0000313" key="5">
    <source>
        <dbReference type="EMBL" id="TQB68824.1"/>
    </source>
</evidence>
<sequence>MKASFLLALIPFTALSGASAIPDTSKRQAQTVSVSWDNNYDIASSSTNTVACGASLSSKYPTLGSFPSFPNLGGALTIPDGTSSNCGKCYQLSYSSGTIQGSVTITAIDTSTSGFNIGLTAMNTLTDGNAERLGRVEATYVEVDCGY</sequence>
<name>A0A507QNX6_MONPU</name>
<evidence type="ECO:0000256" key="2">
    <source>
        <dbReference type="ARBA" id="ARBA00010421"/>
    </source>
</evidence>
<dbReference type="Pfam" id="PF07249">
    <property type="entry name" value="Cerato-platanin"/>
    <property type="match status" value="1"/>
</dbReference>
<evidence type="ECO:0008006" key="7">
    <source>
        <dbReference type="Google" id="ProtNLM"/>
    </source>
</evidence>
<dbReference type="EMBL" id="VIFY01000187">
    <property type="protein sequence ID" value="TQB68824.1"/>
    <property type="molecule type" value="Genomic_DNA"/>
</dbReference>
<feature type="chain" id="PRO_5021456685" description="Allergen Asp f 15" evidence="4">
    <location>
        <begin position="21"/>
        <end position="147"/>
    </location>
</feature>
<dbReference type="SMR" id="A0A507QNX6"/>
<dbReference type="InterPro" id="IPR010829">
    <property type="entry name" value="Cerato-platanin"/>
</dbReference>
<dbReference type="STRING" id="5098.A0A507QNX6"/>